<protein>
    <recommendedName>
        <fullName evidence="2">Putative restriction endonuclease domain-containing protein</fullName>
    </recommendedName>
</protein>
<evidence type="ECO:0000256" key="1">
    <source>
        <dbReference type="SAM" id="MobiDB-lite"/>
    </source>
</evidence>
<dbReference type="GeneID" id="17318243"/>
<organism evidence="3 4">
    <name type="scientific">Chondrus crispus</name>
    <name type="common">Carrageen Irish moss</name>
    <name type="synonym">Polymorpha crispa</name>
    <dbReference type="NCBI Taxonomy" id="2769"/>
    <lineage>
        <taxon>Eukaryota</taxon>
        <taxon>Rhodophyta</taxon>
        <taxon>Florideophyceae</taxon>
        <taxon>Rhodymeniophycidae</taxon>
        <taxon>Gigartinales</taxon>
        <taxon>Gigartinaceae</taxon>
        <taxon>Chondrus</taxon>
    </lineage>
</organism>
<feature type="compositionally biased region" description="Polar residues" evidence="1">
    <location>
        <begin position="117"/>
        <end position="128"/>
    </location>
</feature>
<dbReference type="Proteomes" id="UP000012073">
    <property type="component" value="Unassembled WGS sequence"/>
</dbReference>
<name>R7QP02_CHOCR</name>
<proteinExistence type="predicted"/>
<feature type="region of interest" description="Disordered" evidence="1">
    <location>
        <begin position="256"/>
        <end position="346"/>
    </location>
</feature>
<dbReference type="KEGG" id="ccp:CHC_T00007071001"/>
<evidence type="ECO:0000259" key="2">
    <source>
        <dbReference type="Pfam" id="PF05685"/>
    </source>
</evidence>
<dbReference type="PhylomeDB" id="R7QP02"/>
<dbReference type="RefSeq" id="XP_005710526.1">
    <property type="nucleotide sequence ID" value="XM_005710469.1"/>
</dbReference>
<reference evidence="4" key="1">
    <citation type="journal article" date="2013" name="Proc. Natl. Acad. Sci. U.S.A.">
        <title>Genome structure and metabolic features in the red seaweed Chondrus crispus shed light on evolution of the Archaeplastida.</title>
        <authorList>
            <person name="Collen J."/>
            <person name="Porcel B."/>
            <person name="Carre W."/>
            <person name="Ball S.G."/>
            <person name="Chaparro C."/>
            <person name="Tonon T."/>
            <person name="Barbeyron T."/>
            <person name="Michel G."/>
            <person name="Noel B."/>
            <person name="Valentin K."/>
            <person name="Elias M."/>
            <person name="Artiguenave F."/>
            <person name="Arun A."/>
            <person name="Aury J.M."/>
            <person name="Barbosa-Neto J.F."/>
            <person name="Bothwell J.H."/>
            <person name="Bouget F.Y."/>
            <person name="Brillet L."/>
            <person name="Cabello-Hurtado F."/>
            <person name="Capella-Gutierrez S."/>
            <person name="Charrier B."/>
            <person name="Cladiere L."/>
            <person name="Cock J.M."/>
            <person name="Coelho S.M."/>
            <person name="Colleoni C."/>
            <person name="Czjzek M."/>
            <person name="Da Silva C."/>
            <person name="Delage L."/>
            <person name="Denoeud F."/>
            <person name="Deschamps P."/>
            <person name="Dittami S.M."/>
            <person name="Gabaldon T."/>
            <person name="Gachon C.M."/>
            <person name="Groisillier A."/>
            <person name="Herve C."/>
            <person name="Jabbari K."/>
            <person name="Katinka M."/>
            <person name="Kloareg B."/>
            <person name="Kowalczyk N."/>
            <person name="Labadie K."/>
            <person name="Leblanc C."/>
            <person name="Lopez P.J."/>
            <person name="McLachlan D.H."/>
            <person name="Meslet-Cladiere L."/>
            <person name="Moustafa A."/>
            <person name="Nehr Z."/>
            <person name="Nyvall Collen P."/>
            <person name="Panaud O."/>
            <person name="Partensky F."/>
            <person name="Poulain J."/>
            <person name="Rensing S.A."/>
            <person name="Rousvoal S."/>
            <person name="Samson G."/>
            <person name="Symeonidi A."/>
            <person name="Weissenbach J."/>
            <person name="Zambounis A."/>
            <person name="Wincker P."/>
            <person name="Boyen C."/>
        </authorList>
    </citation>
    <scope>NUCLEOTIDE SEQUENCE [LARGE SCALE GENOMIC DNA]</scope>
    <source>
        <strain evidence="4">cv. Stackhouse</strain>
    </source>
</reference>
<dbReference type="CDD" id="cd06260">
    <property type="entry name" value="DUF820-like"/>
    <property type="match status" value="1"/>
</dbReference>
<dbReference type="Gene3D" id="3.90.1570.10">
    <property type="entry name" value="tt1808, chain A"/>
    <property type="match status" value="1"/>
</dbReference>
<dbReference type="InterPro" id="IPR008538">
    <property type="entry name" value="Uma2"/>
</dbReference>
<dbReference type="STRING" id="2769.R7QP02"/>
<gene>
    <name evidence="3" type="ORF">CHC_T00007071001</name>
</gene>
<dbReference type="OrthoDB" id="13158at2759"/>
<feature type="compositionally biased region" description="Low complexity" evidence="1">
    <location>
        <begin position="20"/>
        <end position="42"/>
    </location>
</feature>
<feature type="region of interest" description="Disordered" evidence="1">
    <location>
        <begin position="116"/>
        <end position="135"/>
    </location>
</feature>
<feature type="region of interest" description="Disordered" evidence="1">
    <location>
        <begin position="1"/>
        <end position="42"/>
    </location>
</feature>
<dbReference type="GO" id="GO:0006281">
    <property type="term" value="P:DNA repair"/>
    <property type="evidence" value="ECO:0007669"/>
    <property type="project" value="UniProtKB-ARBA"/>
</dbReference>
<sequence length="346" mass="38629">MPPPTPTLGARSSQNPPSPTRSFSPLSSPLLSQPPLSLSPTSRPGDLHLLPCTVDQYFDLPNAADNKYELVEGILWWKSEMATHSHDEIRNRVAAEIGRFHIAENLVVSTEMGLETSGLTTPSGSSHNASEKSLRSIRRPDVIVSQRDHGLRRCDLSPQSKKISFPRNHPPLLALEVTSPSTRSADLTSKREEYAKAGVRQYVIIDRATATPAVIVGTLNSNGKYVQETYRGEEIVRGGLLDGMSFSASYYLNPPRDVHTIQNSPIKEKDRQLKEKDRQLKEKDRQLKEKEQGNEELHRQLNKHRAMSKRRKTELEALGISVTESSESPTASPNRRSASSSKRKRN</sequence>
<dbReference type="InterPro" id="IPR012296">
    <property type="entry name" value="Nuclease_put_TT1808"/>
</dbReference>
<dbReference type="PANTHER" id="PTHR34107">
    <property type="entry name" value="SLL0198 PROTEIN-RELATED"/>
    <property type="match status" value="1"/>
</dbReference>
<feature type="compositionally biased region" description="Basic residues" evidence="1">
    <location>
        <begin position="300"/>
        <end position="312"/>
    </location>
</feature>
<dbReference type="EMBL" id="HG002147">
    <property type="protein sequence ID" value="CDF40232.1"/>
    <property type="molecule type" value="Genomic_DNA"/>
</dbReference>
<keyword evidence="4" id="KW-1185">Reference proteome</keyword>
<dbReference type="SUPFAM" id="SSF52980">
    <property type="entry name" value="Restriction endonuclease-like"/>
    <property type="match status" value="1"/>
</dbReference>
<feature type="compositionally biased region" description="Low complexity" evidence="1">
    <location>
        <begin position="328"/>
        <end position="340"/>
    </location>
</feature>
<evidence type="ECO:0000313" key="4">
    <source>
        <dbReference type="Proteomes" id="UP000012073"/>
    </source>
</evidence>
<dbReference type="Pfam" id="PF05685">
    <property type="entry name" value="Uma2"/>
    <property type="match status" value="1"/>
</dbReference>
<dbReference type="PANTHER" id="PTHR34107:SF4">
    <property type="entry name" value="SLL1222 PROTEIN"/>
    <property type="match status" value="1"/>
</dbReference>
<feature type="compositionally biased region" description="Basic and acidic residues" evidence="1">
    <location>
        <begin position="266"/>
        <end position="299"/>
    </location>
</feature>
<dbReference type="InterPro" id="IPR011335">
    <property type="entry name" value="Restrct_endonuc-II-like"/>
</dbReference>
<accession>R7QP02</accession>
<evidence type="ECO:0000313" key="3">
    <source>
        <dbReference type="EMBL" id="CDF40232.1"/>
    </source>
</evidence>
<dbReference type="AlphaFoldDB" id="R7QP02"/>
<dbReference type="Gramene" id="CDF40232">
    <property type="protein sequence ID" value="CDF40232"/>
    <property type="gene ID" value="CHC_T00007071001"/>
</dbReference>
<feature type="domain" description="Putative restriction endonuclease" evidence="2">
    <location>
        <begin position="54"/>
        <end position="237"/>
    </location>
</feature>